<dbReference type="KEGG" id="smus:C7J88_04365"/>
<feature type="transmembrane region" description="Helical" evidence="5">
    <location>
        <begin position="92"/>
        <end position="117"/>
    </location>
</feature>
<feature type="transmembrane region" description="Helical" evidence="5">
    <location>
        <begin position="217"/>
        <end position="238"/>
    </location>
</feature>
<dbReference type="EMBL" id="BMCB01000006">
    <property type="protein sequence ID" value="GGA90228.1"/>
    <property type="molecule type" value="Genomic_DNA"/>
</dbReference>
<evidence type="ECO:0000313" key="9">
    <source>
        <dbReference type="Proteomes" id="UP000243706"/>
    </source>
</evidence>
<reference evidence="7" key="4">
    <citation type="submission" date="2024-05" db="EMBL/GenBank/DDBJ databases">
        <authorList>
            <person name="Sun Q."/>
            <person name="Sedlacek I."/>
        </authorList>
    </citation>
    <scope>NUCLEOTIDE SEQUENCE</scope>
    <source>
        <strain evidence="7">CCM 4175</strain>
    </source>
</reference>
<dbReference type="Proteomes" id="UP000652995">
    <property type="component" value="Unassembled WGS sequence"/>
</dbReference>
<dbReference type="EMBL" id="LT906464">
    <property type="protein sequence ID" value="SNW03266.1"/>
    <property type="molecule type" value="Genomic_DNA"/>
</dbReference>
<feature type="transmembrane region" description="Helical" evidence="5">
    <location>
        <begin position="163"/>
        <end position="184"/>
    </location>
</feature>
<dbReference type="Pfam" id="PF01061">
    <property type="entry name" value="ABC2_membrane"/>
    <property type="match status" value="1"/>
</dbReference>
<keyword evidence="4 5" id="KW-0472">Membrane</keyword>
<dbReference type="InterPro" id="IPR013525">
    <property type="entry name" value="ABC2_TM"/>
</dbReference>
<evidence type="ECO:0000256" key="4">
    <source>
        <dbReference type="ARBA" id="ARBA00023136"/>
    </source>
</evidence>
<reference evidence="7" key="1">
    <citation type="journal article" date="2014" name="Int. J. Syst. Evol. Microbiol.">
        <title>Complete genome of a new Firmicutes species belonging to the dominant human colonic microbiota ('Ruminococcus bicirculans') reveals two chromosomes and a selective capacity to utilize plant glucans.</title>
        <authorList>
            <consortium name="NISC Comparative Sequencing Program"/>
            <person name="Wegmann U."/>
            <person name="Louis P."/>
            <person name="Goesmann A."/>
            <person name="Henrissat B."/>
            <person name="Duncan S.H."/>
            <person name="Flint H.J."/>
        </authorList>
    </citation>
    <scope>NUCLEOTIDE SEQUENCE</scope>
    <source>
        <strain evidence="7">CCM 4175</strain>
    </source>
</reference>
<keyword evidence="10" id="KW-1185">Reference proteome</keyword>
<evidence type="ECO:0000256" key="5">
    <source>
        <dbReference type="SAM" id="Phobius"/>
    </source>
</evidence>
<evidence type="ECO:0000313" key="10">
    <source>
        <dbReference type="Proteomes" id="UP000652995"/>
    </source>
</evidence>
<sequence>MNSLQLVKFDMLSVLKSPLTYIAILLGVLPIAVVVSVVVATGEEVDPNMILSMEKWFFSLIGMMFIVKTLSRDISEGTIQLYLNSLHHRIRYFVAKSLSIIVMSVLITVIVLGITYIVDWTTQGPSIDMKSVGQLPVFYLMLFVIYGLLLFMFNLIVQKPAFVYTLGIFLLLFLVIVSPFIPLIPQIGPKLMEALNYIPIGYLTQKTLEDDMSFTNWQWIINVASCIILFVGNAWLIAKKDI</sequence>
<dbReference type="Proteomes" id="UP000243706">
    <property type="component" value="Chromosome 1"/>
</dbReference>
<feature type="transmembrane region" description="Helical" evidence="5">
    <location>
        <begin position="137"/>
        <end position="156"/>
    </location>
</feature>
<evidence type="ECO:0000313" key="7">
    <source>
        <dbReference type="EMBL" id="GGA90228.1"/>
    </source>
</evidence>
<evidence type="ECO:0000256" key="2">
    <source>
        <dbReference type="ARBA" id="ARBA00022692"/>
    </source>
</evidence>
<dbReference type="OrthoDB" id="2412131at2"/>
<dbReference type="AlphaFoldDB" id="A0A240C7V5"/>
<dbReference type="RefSeq" id="WP_095117435.1">
    <property type="nucleotide sequence ID" value="NZ_BMCB01000006.1"/>
</dbReference>
<reference evidence="10" key="3">
    <citation type="journal article" date="2019" name="Int. J. Syst. Evol. Microbiol.">
        <title>The Global Catalogue of Microorganisms (GCM) 10K type strain sequencing project: providing services to taxonomists for standard genome sequencing and annotation.</title>
        <authorList>
            <consortium name="The Broad Institute Genomics Platform"/>
            <consortium name="The Broad Institute Genome Sequencing Center for Infectious Disease"/>
            <person name="Wu L."/>
            <person name="Ma J."/>
        </authorList>
    </citation>
    <scope>NUCLEOTIDE SEQUENCE [LARGE SCALE GENOMIC DNA]</scope>
    <source>
        <strain evidence="10">CCM 4175</strain>
    </source>
</reference>
<dbReference type="GO" id="GO:0140359">
    <property type="term" value="F:ABC-type transporter activity"/>
    <property type="evidence" value="ECO:0007669"/>
    <property type="project" value="InterPro"/>
</dbReference>
<keyword evidence="2 5" id="KW-0812">Transmembrane</keyword>
<comment type="subcellular location">
    <subcellularLocation>
        <location evidence="1">Membrane</location>
        <topology evidence="1">Multi-pass membrane protein</topology>
    </subcellularLocation>
</comment>
<feature type="transmembrane region" description="Helical" evidence="5">
    <location>
        <begin position="21"/>
        <end position="41"/>
    </location>
</feature>
<feature type="domain" description="ABC-2 type transporter transmembrane" evidence="6">
    <location>
        <begin position="6"/>
        <end position="198"/>
    </location>
</feature>
<name>A0A240C7V5_9STAP</name>
<protein>
    <submittedName>
        <fullName evidence="7">ABC transporter permease</fullName>
    </submittedName>
    <submittedName>
        <fullName evidence="8">ABC-2 transporter family protein</fullName>
    </submittedName>
</protein>
<keyword evidence="3 5" id="KW-1133">Transmembrane helix</keyword>
<proteinExistence type="predicted"/>
<organism evidence="8 9">
    <name type="scientific">Staphylococcus muscae</name>
    <dbReference type="NCBI Taxonomy" id="1294"/>
    <lineage>
        <taxon>Bacteria</taxon>
        <taxon>Bacillati</taxon>
        <taxon>Bacillota</taxon>
        <taxon>Bacilli</taxon>
        <taxon>Bacillales</taxon>
        <taxon>Staphylococcaceae</taxon>
        <taxon>Staphylococcus</taxon>
    </lineage>
</organism>
<evidence type="ECO:0000259" key="6">
    <source>
        <dbReference type="Pfam" id="PF01061"/>
    </source>
</evidence>
<dbReference type="NCBIfam" id="NF047564">
    <property type="entry name" value="PSM_export_PmtD"/>
    <property type="match status" value="1"/>
</dbReference>
<dbReference type="GO" id="GO:0016020">
    <property type="term" value="C:membrane"/>
    <property type="evidence" value="ECO:0007669"/>
    <property type="project" value="UniProtKB-SubCell"/>
</dbReference>
<evidence type="ECO:0000256" key="3">
    <source>
        <dbReference type="ARBA" id="ARBA00022989"/>
    </source>
</evidence>
<evidence type="ECO:0000256" key="1">
    <source>
        <dbReference type="ARBA" id="ARBA00004141"/>
    </source>
</evidence>
<accession>A0A240C7V5</accession>
<reference evidence="8 9" key="2">
    <citation type="submission" date="2017-06" db="EMBL/GenBank/DDBJ databases">
        <authorList>
            <consortium name="Pathogen Informatics"/>
        </authorList>
    </citation>
    <scope>NUCLEOTIDE SEQUENCE [LARGE SCALE GENOMIC DNA]</scope>
    <source>
        <strain evidence="8 9">NCTC13833</strain>
    </source>
</reference>
<evidence type="ECO:0000313" key="8">
    <source>
        <dbReference type="EMBL" id="SNW03266.1"/>
    </source>
</evidence>
<gene>
    <name evidence="7" type="ORF">GCM10007183_13070</name>
    <name evidence="8" type="ORF">SAMEA4412661_01539</name>
</gene>